<dbReference type="EMBL" id="CP001154">
    <property type="protein sequence ID" value="ACO74307.1"/>
    <property type="molecule type" value="Genomic_DNA"/>
</dbReference>
<dbReference type="STRING" id="557598.LHK_01317"/>
<organism evidence="1 2">
    <name type="scientific">Laribacter hongkongensis (strain HLHK9)</name>
    <dbReference type="NCBI Taxonomy" id="557598"/>
    <lineage>
        <taxon>Bacteria</taxon>
        <taxon>Pseudomonadati</taxon>
        <taxon>Pseudomonadota</taxon>
        <taxon>Betaproteobacteria</taxon>
        <taxon>Neisseriales</taxon>
        <taxon>Aquaspirillaceae</taxon>
        <taxon>Laribacter</taxon>
    </lineage>
</organism>
<name>C1D767_LARHH</name>
<dbReference type="Proteomes" id="UP000002010">
    <property type="component" value="Chromosome"/>
</dbReference>
<keyword evidence="2" id="KW-1185">Reference proteome</keyword>
<dbReference type="KEGG" id="lhk:LHK_01317"/>
<accession>C1D767</accession>
<protein>
    <submittedName>
        <fullName evidence="1">Uncharacterized protein</fullName>
    </submittedName>
</protein>
<evidence type="ECO:0000313" key="2">
    <source>
        <dbReference type="Proteomes" id="UP000002010"/>
    </source>
</evidence>
<reference evidence="1 2" key="1">
    <citation type="journal article" date="2009" name="PLoS Genet.">
        <title>The complete genome and proteome of Laribacter hongkongensis reveal potential mechanisms for adaptations to different temperatures and habitats.</title>
        <authorList>
            <person name="Woo P.C."/>
            <person name="Lau S.K."/>
            <person name="Tse H."/>
            <person name="Teng J.L."/>
            <person name="Curreem S.O."/>
            <person name="Tsang A.K."/>
            <person name="Fan R.Y."/>
            <person name="Wong G.K."/>
            <person name="Huang Y."/>
            <person name="Loman N.J."/>
            <person name="Snyder L.A."/>
            <person name="Cai J.J."/>
            <person name="Huang J.D."/>
            <person name="Mak W."/>
            <person name="Pallen M.J."/>
            <person name="Lok S."/>
            <person name="Yuen K.Y."/>
        </authorList>
    </citation>
    <scope>NUCLEOTIDE SEQUENCE [LARGE SCALE GENOMIC DNA]</scope>
    <source>
        <strain evidence="1 2">HLHK9</strain>
    </source>
</reference>
<gene>
    <name evidence="1" type="ordered locus">LHK_01317</name>
</gene>
<dbReference type="HOGENOM" id="CLU_2633689_0_0_4"/>
<dbReference type="AlphaFoldDB" id="C1D767"/>
<evidence type="ECO:0000313" key="1">
    <source>
        <dbReference type="EMBL" id="ACO74307.1"/>
    </source>
</evidence>
<sequence length="77" mass="8745">MYGQQLRWLWPWAAFACRLPCRELLLSGCGVARFLLAASMFPVCRLAGCLLMTMCQSCMLSCRGWLFQVRRVAARPA</sequence>
<proteinExistence type="predicted"/>